<dbReference type="AlphaFoldDB" id="A0A135YPV3"/>
<gene>
    <name evidence="2" type="ORF">HMPREF3195_01394</name>
</gene>
<evidence type="ECO:0000313" key="3">
    <source>
        <dbReference type="Proteomes" id="UP000070326"/>
    </source>
</evidence>
<dbReference type="PANTHER" id="PTHR36180:SF2">
    <property type="entry name" value="BRO FAMILY PROTEIN"/>
    <property type="match status" value="1"/>
</dbReference>
<dbReference type="STRING" id="1261.HMPREF3195_01394"/>
<dbReference type="PATRIC" id="fig|1261.5.peg.1398"/>
<dbReference type="PROSITE" id="PS51750">
    <property type="entry name" value="BRO_N"/>
    <property type="match status" value="1"/>
</dbReference>
<reference evidence="2 3" key="1">
    <citation type="submission" date="2016-02" db="EMBL/GenBank/DDBJ databases">
        <authorList>
            <person name="Wen L."/>
            <person name="He K."/>
            <person name="Yang H."/>
        </authorList>
    </citation>
    <scope>NUCLEOTIDE SEQUENCE [LARGE SCALE GENOMIC DNA]</scope>
    <source>
        <strain evidence="2 3">MJR8628A</strain>
    </source>
</reference>
<evidence type="ECO:0000313" key="2">
    <source>
        <dbReference type="EMBL" id="KXI11417.1"/>
    </source>
</evidence>
<sequence>MEGDIVSNLQVFNNLEFGEVRTAKIGEEYWFVLSDVCRVLDIKNSRDAKTRLNLKGVGSTDVTLLNGYRDDGTPTYRKATVDCINESNLYKLIFQSRKPQAEKFSDWVTGEVLPTLRKQGTYSMPAMSKELQAILMVDNKTEELREDFQNFKDNAPLFNIECDKLTKAVRKKVIKLIGYKSPAYKDKSLRAKVFSDLQIQIKREFDIDSYKAIKRKDFDIALEIIESYRLPMALDNAVHEFNLGGGYCELG</sequence>
<accession>A0A135YPV3</accession>
<evidence type="ECO:0000259" key="1">
    <source>
        <dbReference type="PROSITE" id="PS51750"/>
    </source>
</evidence>
<feature type="domain" description="Bro-N" evidence="1">
    <location>
        <begin position="6"/>
        <end position="120"/>
    </location>
</feature>
<dbReference type="Pfam" id="PF02498">
    <property type="entry name" value="Bro-N"/>
    <property type="match status" value="1"/>
</dbReference>
<comment type="caution">
    <text evidence="2">The sequence shown here is derived from an EMBL/GenBank/DDBJ whole genome shotgun (WGS) entry which is preliminary data.</text>
</comment>
<proteinExistence type="predicted"/>
<dbReference type="PANTHER" id="PTHR36180">
    <property type="entry name" value="DNA-BINDING PROTEIN-RELATED-RELATED"/>
    <property type="match status" value="1"/>
</dbReference>
<protein>
    <submittedName>
        <fullName evidence="2">BRO family protein</fullName>
    </submittedName>
</protein>
<dbReference type="Proteomes" id="UP000070326">
    <property type="component" value="Unassembled WGS sequence"/>
</dbReference>
<dbReference type="InterPro" id="IPR003497">
    <property type="entry name" value="BRO_N_domain"/>
</dbReference>
<dbReference type="EMBL" id="LSQZ01000072">
    <property type="protein sequence ID" value="KXI11417.1"/>
    <property type="molecule type" value="Genomic_DNA"/>
</dbReference>
<dbReference type="InterPro" id="IPR018878">
    <property type="entry name" value="ORF6C_dom"/>
</dbReference>
<organism evidence="2 3">
    <name type="scientific">Peptostreptococcus anaerobius</name>
    <dbReference type="NCBI Taxonomy" id="1261"/>
    <lineage>
        <taxon>Bacteria</taxon>
        <taxon>Bacillati</taxon>
        <taxon>Bacillota</taxon>
        <taxon>Clostridia</taxon>
        <taxon>Peptostreptococcales</taxon>
        <taxon>Peptostreptococcaceae</taxon>
        <taxon>Peptostreptococcus</taxon>
    </lineage>
</organism>
<dbReference type="Pfam" id="PF10552">
    <property type="entry name" value="ORF6C"/>
    <property type="match status" value="1"/>
</dbReference>
<dbReference type="SMART" id="SM01040">
    <property type="entry name" value="Bro-N"/>
    <property type="match status" value="1"/>
</dbReference>
<name>A0A135YPV3_9FIRM</name>